<reference evidence="2 3" key="1">
    <citation type="journal article" date="2023" name="Nucleic Acids Res.">
        <title>The hologenome of Daphnia magna reveals possible DNA methylation and microbiome-mediated evolution of the host genome.</title>
        <authorList>
            <person name="Chaturvedi A."/>
            <person name="Li X."/>
            <person name="Dhandapani V."/>
            <person name="Marshall H."/>
            <person name="Kissane S."/>
            <person name="Cuenca-Cambronero M."/>
            <person name="Asole G."/>
            <person name="Calvet F."/>
            <person name="Ruiz-Romero M."/>
            <person name="Marangio P."/>
            <person name="Guigo R."/>
            <person name="Rago D."/>
            <person name="Mirbahai L."/>
            <person name="Eastwood N."/>
            <person name="Colbourne J.K."/>
            <person name="Zhou J."/>
            <person name="Mallon E."/>
            <person name="Orsini L."/>
        </authorList>
    </citation>
    <scope>NUCLEOTIDE SEQUENCE [LARGE SCALE GENOMIC DNA]</scope>
    <source>
        <strain evidence="2">LRV0_1</strain>
    </source>
</reference>
<dbReference type="EMBL" id="JAOYFB010000002">
    <property type="protein sequence ID" value="KAK4007137.1"/>
    <property type="molecule type" value="Genomic_DNA"/>
</dbReference>
<name>A0ABQ9Z2L0_9CRUS</name>
<protein>
    <recommendedName>
        <fullName evidence="4">Retrotransposon gag domain-containing protein</fullName>
    </recommendedName>
</protein>
<feature type="region of interest" description="Disordered" evidence="1">
    <location>
        <begin position="1"/>
        <end position="47"/>
    </location>
</feature>
<dbReference type="Proteomes" id="UP001234178">
    <property type="component" value="Unassembled WGS sequence"/>
</dbReference>
<evidence type="ECO:0000256" key="1">
    <source>
        <dbReference type="SAM" id="MobiDB-lite"/>
    </source>
</evidence>
<keyword evidence="3" id="KW-1185">Reference proteome</keyword>
<evidence type="ECO:0000313" key="2">
    <source>
        <dbReference type="EMBL" id="KAK4007137.1"/>
    </source>
</evidence>
<accession>A0ABQ9Z2L0</accession>
<gene>
    <name evidence="2" type="ORF">OUZ56_012298</name>
</gene>
<sequence length="344" mass="36475">MAQYMSDTNADDGPRSRIPRPRPTTIPFQVNTRSTRYGEGGGSRRLETSEQPVFDTPVVAHISRSPNGRLQIQLPDTATVQTRVQPSSSMANVQDLVDAIALLTAQFRDQQAQQNTNNAAVQQQLQQALIATNDLVTALAGASGGGGAGGGGGGGDGGGAASVKIDNCIIESFPKFTGGPDESPDEFVARVVALATTEGWDVGQRIQVAVRRLGPTVADWHVRVGNTHAAWNDWSAAFRTAFATKISLTDWTSKMVARVQQPGESVMQYAMAKEKLLAMAPVALTDQQKVQALTEGLRSWQHQAAVISTNPANVAAFYTACNNLPTSLAAPAAERPSKLADPVD</sequence>
<proteinExistence type="predicted"/>
<evidence type="ECO:0008006" key="4">
    <source>
        <dbReference type="Google" id="ProtNLM"/>
    </source>
</evidence>
<evidence type="ECO:0000313" key="3">
    <source>
        <dbReference type="Proteomes" id="UP001234178"/>
    </source>
</evidence>
<comment type="caution">
    <text evidence="2">The sequence shown here is derived from an EMBL/GenBank/DDBJ whole genome shotgun (WGS) entry which is preliminary data.</text>
</comment>
<organism evidence="2 3">
    <name type="scientific">Daphnia magna</name>
    <dbReference type="NCBI Taxonomy" id="35525"/>
    <lineage>
        <taxon>Eukaryota</taxon>
        <taxon>Metazoa</taxon>
        <taxon>Ecdysozoa</taxon>
        <taxon>Arthropoda</taxon>
        <taxon>Crustacea</taxon>
        <taxon>Branchiopoda</taxon>
        <taxon>Diplostraca</taxon>
        <taxon>Cladocera</taxon>
        <taxon>Anomopoda</taxon>
        <taxon>Daphniidae</taxon>
        <taxon>Daphnia</taxon>
    </lineage>
</organism>